<dbReference type="Pfam" id="PF01926">
    <property type="entry name" value="MMR_HSR1"/>
    <property type="match status" value="1"/>
</dbReference>
<dbReference type="InterPro" id="IPR031168">
    <property type="entry name" value="G_TrmE"/>
</dbReference>
<keyword evidence="7 8" id="KW-0342">GTP-binding</keyword>
<dbReference type="Gene3D" id="1.20.120.430">
    <property type="entry name" value="tRNA modification GTPase MnmE domain 2"/>
    <property type="match status" value="1"/>
</dbReference>
<feature type="binding site" evidence="8">
    <location>
        <position position="229"/>
    </location>
    <ligand>
        <name>Mg(2+)</name>
        <dbReference type="ChEBI" id="CHEBI:18420"/>
    </ligand>
</feature>
<evidence type="ECO:0000256" key="4">
    <source>
        <dbReference type="ARBA" id="ARBA00022801"/>
    </source>
</evidence>
<keyword evidence="8" id="KW-0963">Cytoplasm</keyword>
<feature type="binding site" evidence="8">
    <location>
        <begin position="269"/>
        <end position="272"/>
    </location>
    <ligand>
        <name>GTP</name>
        <dbReference type="ChEBI" id="CHEBI:37565"/>
    </ligand>
</feature>
<dbReference type="Pfam" id="PF12631">
    <property type="entry name" value="MnmE_helical"/>
    <property type="match status" value="1"/>
</dbReference>
<dbReference type="CDD" id="cd04164">
    <property type="entry name" value="trmE"/>
    <property type="match status" value="1"/>
</dbReference>
<dbReference type="InterPro" id="IPR006073">
    <property type="entry name" value="GTP-bd"/>
</dbReference>
<dbReference type="FunFam" id="3.30.1360.120:FF:000007">
    <property type="entry name" value="tRNA modification GTPase GTPBP3, mitochondrial"/>
    <property type="match status" value="1"/>
</dbReference>
<dbReference type="InterPro" id="IPR027368">
    <property type="entry name" value="MnmE_dom2"/>
</dbReference>
<comment type="cofactor">
    <cofactor evidence="8">
        <name>K(+)</name>
        <dbReference type="ChEBI" id="CHEBI:29103"/>
    </cofactor>
    <text evidence="8">Binds 1 potassium ion per subunit.</text>
</comment>
<dbReference type="Pfam" id="PF10396">
    <property type="entry name" value="TrmE_N"/>
    <property type="match status" value="1"/>
</dbReference>
<evidence type="ECO:0000256" key="1">
    <source>
        <dbReference type="ARBA" id="ARBA00011043"/>
    </source>
</evidence>
<dbReference type="GO" id="GO:0002098">
    <property type="term" value="P:tRNA wobble uridine modification"/>
    <property type="evidence" value="ECO:0007669"/>
    <property type="project" value="TreeGrafter"/>
</dbReference>
<dbReference type="PROSITE" id="PS51709">
    <property type="entry name" value="G_TRME"/>
    <property type="match status" value="1"/>
</dbReference>
<evidence type="ECO:0000313" key="11">
    <source>
        <dbReference type="Proteomes" id="UP000290759"/>
    </source>
</evidence>
<dbReference type="PANTHER" id="PTHR42714">
    <property type="entry name" value="TRNA MODIFICATION GTPASE GTPBP3"/>
    <property type="match status" value="1"/>
</dbReference>
<dbReference type="GO" id="GO:0005737">
    <property type="term" value="C:cytoplasm"/>
    <property type="evidence" value="ECO:0007669"/>
    <property type="project" value="UniProtKB-SubCell"/>
</dbReference>
<dbReference type="Gene3D" id="3.30.1360.120">
    <property type="entry name" value="Probable tRNA modification gtpase trme, domain 1"/>
    <property type="match status" value="1"/>
</dbReference>
<evidence type="ECO:0000256" key="5">
    <source>
        <dbReference type="ARBA" id="ARBA00022842"/>
    </source>
</evidence>
<dbReference type="InterPro" id="IPR004520">
    <property type="entry name" value="GTPase_MnmE"/>
</dbReference>
<feature type="binding site" evidence="8">
    <location>
        <begin position="225"/>
        <end position="230"/>
    </location>
    <ligand>
        <name>GTP</name>
        <dbReference type="ChEBI" id="CHEBI:37565"/>
    </ligand>
</feature>
<dbReference type="GO" id="GO:0046872">
    <property type="term" value="F:metal ion binding"/>
    <property type="evidence" value="ECO:0007669"/>
    <property type="project" value="UniProtKB-KW"/>
</dbReference>
<dbReference type="Gene3D" id="3.40.50.300">
    <property type="entry name" value="P-loop containing nucleotide triphosphate hydrolases"/>
    <property type="match status" value="1"/>
</dbReference>
<comment type="caution">
    <text evidence="8">Lacks conserved residue(s) required for the propagation of feature annotation.</text>
</comment>
<keyword evidence="11" id="KW-1185">Reference proteome</keyword>
<feature type="binding site" evidence="8">
    <location>
        <position position="118"/>
    </location>
    <ligand>
        <name>(6S)-5-formyl-5,6,7,8-tetrahydrofolate</name>
        <dbReference type="ChEBI" id="CHEBI:57457"/>
    </ligand>
</feature>
<sequence>MQLDTIFAPASGAGRSAVAVVRISGPVTRDAVARIAGRVPAPRQATLAALRHDDTVLDRALVLWFPGPASFTGEDSAEFQLHGGRAVVAAVLRALAAVPGCRPAEPGEFTRRAFLNGKLDLGAVEGLADLIDAQTEAQRRQALRQLDGALGRWVEILREDLLAALALAEGAIDFADEDALVAAFEAELEALVAGVSRRIAAELDREGRGLRLRDGLAVAIAGPPNAGKSTLLNALAGREVAIVSAQAGTTRDPLTVDLELGGYPVQLIDTAGLRDTDDAVEREGIARARARAASADLVLWLHPADRPAAPDVATAGTVWTVATKSDLGAGQGGDHTVSALTGSGLDGLVAALERFAADALVDGEGAVVTRLRHRTALNAAQASLVRIGAERGARDFELVAEDLRGAVAALAGLVGQIGTEDVLGAIFARFCIGK</sequence>
<keyword evidence="2 8" id="KW-0819">tRNA processing</keyword>
<comment type="subunit">
    <text evidence="8">Homodimer. Heterotetramer of two MnmE and two MnmG subunits.</text>
</comment>
<dbReference type="NCBIfam" id="TIGR00231">
    <property type="entry name" value="small_GTP"/>
    <property type="match status" value="1"/>
</dbReference>
<dbReference type="EMBL" id="QYBB01000002">
    <property type="protein sequence ID" value="RYC33525.1"/>
    <property type="molecule type" value="Genomic_DNA"/>
</dbReference>
<keyword evidence="3 8" id="KW-0547">Nucleotide-binding</keyword>
<evidence type="ECO:0000256" key="8">
    <source>
        <dbReference type="HAMAP-Rule" id="MF_00379"/>
    </source>
</evidence>
<dbReference type="HAMAP" id="MF_00379">
    <property type="entry name" value="GTPase_MnmE"/>
    <property type="match status" value="1"/>
</dbReference>
<dbReference type="CDD" id="cd14858">
    <property type="entry name" value="TrmE_N"/>
    <property type="match status" value="1"/>
</dbReference>
<keyword evidence="5 8" id="KW-0460">Magnesium</keyword>
<dbReference type="InterPro" id="IPR005225">
    <property type="entry name" value="Small_GTP-bd"/>
</dbReference>
<comment type="caution">
    <text evidence="10">The sequence shown here is derived from an EMBL/GenBank/DDBJ whole genome shotgun (WGS) entry which is preliminary data.</text>
</comment>
<accession>A0A4Q2UFJ3</accession>
<organism evidence="10 11">
    <name type="scientific">Lichenibacterium minor</name>
    <dbReference type="NCBI Taxonomy" id="2316528"/>
    <lineage>
        <taxon>Bacteria</taxon>
        <taxon>Pseudomonadati</taxon>
        <taxon>Pseudomonadota</taxon>
        <taxon>Alphaproteobacteria</taxon>
        <taxon>Hyphomicrobiales</taxon>
        <taxon>Lichenihabitantaceae</taxon>
        <taxon>Lichenibacterium</taxon>
    </lineage>
</organism>
<feature type="binding site" evidence="8">
    <location>
        <position position="250"/>
    </location>
    <ligand>
        <name>Mg(2+)</name>
        <dbReference type="ChEBI" id="CHEBI:18420"/>
    </ligand>
</feature>
<comment type="function">
    <text evidence="8">Exhibits a very high intrinsic GTPase hydrolysis rate. Involved in the addition of a carboxymethylaminomethyl (cmnm) group at the wobble position (U34) of certain tRNAs, forming tRNA-cmnm(5)s(2)U34.</text>
</comment>
<feature type="binding site" evidence="8">
    <location>
        <position position="78"/>
    </location>
    <ligand>
        <name>(6S)-5-formyl-5,6,7,8-tetrahydrofolate</name>
        <dbReference type="ChEBI" id="CHEBI:57457"/>
    </ligand>
</feature>
<dbReference type="GO" id="GO:0003924">
    <property type="term" value="F:GTPase activity"/>
    <property type="evidence" value="ECO:0007669"/>
    <property type="project" value="UniProtKB-UniRule"/>
</dbReference>
<protein>
    <recommendedName>
        <fullName evidence="8">tRNA modification GTPase MnmE</fullName>
        <ecNumber evidence="8">3.6.-.-</ecNumber>
    </recommendedName>
</protein>
<dbReference type="GO" id="GO:0030488">
    <property type="term" value="P:tRNA methylation"/>
    <property type="evidence" value="ECO:0007669"/>
    <property type="project" value="TreeGrafter"/>
</dbReference>
<dbReference type="InterPro" id="IPR018948">
    <property type="entry name" value="GTP-bd_TrmE_N"/>
</dbReference>
<reference evidence="10 11" key="1">
    <citation type="submission" date="2018-12" db="EMBL/GenBank/DDBJ databases">
        <authorList>
            <person name="Grouzdev D.S."/>
            <person name="Krutkina M.S."/>
        </authorList>
    </citation>
    <scope>NUCLEOTIDE SEQUENCE [LARGE SCALE GENOMIC DNA]</scope>
    <source>
        <strain evidence="10 11">RmlP026</strain>
    </source>
</reference>
<dbReference type="InterPro" id="IPR027266">
    <property type="entry name" value="TrmE/GcvT-like"/>
</dbReference>
<dbReference type="SUPFAM" id="SSF52540">
    <property type="entry name" value="P-loop containing nucleoside triphosphate hydrolases"/>
    <property type="match status" value="1"/>
</dbReference>
<feature type="binding site" evidence="8">
    <location>
        <position position="22"/>
    </location>
    <ligand>
        <name>(6S)-5-formyl-5,6,7,8-tetrahydrofolate</name>
        <dbReference type="ChEBI" id="CHEBI:57457"/>
    </ligand>
</feature>
<dbReference type="NCBIfam" id="NF003661">
    <property type="entry name" value="PRK05291.1-3"/>
    <property type="match status" value="1"/>
</dbReference>
<dbReference type="PANTHER" id="PTHR42714:SF2">
    <property type="entry name" value="TRNA MODIFICATION GTPASE GTPBP3, MITOCHONDRIAL"/>
    <property type="match status" value="1"/>
</dbReference>
<evidence type="ECO:0000256" key="3">
    <source>
        <dbReference type="ARBA" id="ARBA00022741"/>
    </source>
</evidence>
<evidence type="ECO:0000256" key="2">
    <source>
        <dbReference type="ARBA" id="ARBA00022694"/>
    </source>
</evidence>
<proteinExistence type="inferred from homology"/>
<dbReference type="Proteomes" id="UP000290759">
    <property type="component" value="Unassembled WGS sequence"/>
</dbReference>
<comment type="similarity">
    <text evidence="1 8">Belongs to the TRAFAC class TrmE-Era-EngA-EngB-Septin-like GTPase superfamily. TrmE GTPase family.</text>
</comment>
<dbReference type="AlphaFoldDB" id="A0A4Q2UFJ3"/>
<dbReference type="EC" id="3.6.-.-" evidence="8"/>
<reference evidence="10 11" key="2">
    <citation type="submission" date="2019-02" db="EMBL/GenBank/DDBJ databases">
        <title>'Lichenibacterium ramalinii' gen. nov. sp. nov., 'Lichenibacterium minor' gen. nov. sp. nov.</title>
        <authorList>
            <person name="Pankratov T."/>
        </authorList>
    </citation>
    <scope>NUCLEOTIDE SEQUENCE [LARGE SCALE GENOMIC DNA]</scope>
    <source>
        <strain evidence="10 11">RmlP026</strain>
    </source>
</reference>
<keyword evidence="6 8" id="KW-0630">Potassium</keyword>
<comment type="subcellular location">
    <subcellularLocation>
        <location evidence="8">Cytoplasm</location>
    </subcellularLocation>
</comment>
<dbReference type="InterPro" id="IPR027417">
    <property type="entry name" value="P-loop_NTPase"/>
</dbReference>
<gene>
    <name evidence="8 10" type="primary">mnmE</name>
    <name evidence="8" type="synonym">trmE</name>
    <name evidence="10" type="ORF">D3273_03405</name>
</gene>
<dbReference type="InterPro" id="IPR025867">
    <property type="entry name" value="MnmE_helical"/>
</dbReference>
<dbReference type="OrthoDB" id="9805918at2"/>
<evidence type="ECO:0000259" key="9">
    <source>
        <dbReference type="PROSITE" id="PS51709"/>
    </source>
</evidence>
<evidence type="ECO:0000256" key="6">
    <source>
        <dbReference type="ARBA" id="ARBA00022958"/>
    </source>
</evidence>
<feature type="binding site" evidence="8">
    <location>
        <begin position="244"/>
        <end position="250"/>
    </location>
    <ligand>
        <name>GTP</name>
        <dbReference type="ChEBI" id="CHEBI:37565"/>
    </ligand>
</feature>
<keyword evidence="8" id="KW-0479">Metal-binding</keyword>
<dbReference type="GO" id="GO:0005525">
    <property type="term" value="F:GTP binding"/>
    <property type="evidence" value="ECO:0007669"/>
    <property type="project" value="UniProtKB-UniRule"/>
</dbReference>
<name>A0A4Q2UFJ3_9HYPH</name>
<feature type="binding site" evidence="8">
    <location>
        <position position="434"/>
    </location>
    <ligand>
        <name>(6S)-5-formyl-5,6,7,8-tetrahydrofolate</name>
        <dbReference type="ChEBI" id="CHEBI:57457"/>
    </ligand>
</feature>
<keyword evidence="4 8" id="KW-0378">Hydrolase</keyword>
<dbReference type="RefSeq" id="WP_129223496.1">
    <property type="nucleotide sequence ID" value="NZ_QYBB01000002.1"/>
</dbReference>
<evidence type="ECO:0000256" key="7">
    <source>
        <dbReference type="ARBA" id="ARBA00023134"/>
    </source>
</evidence>
<feature type="domain" description="TrmE-type G" evidence="9">
    <location>
        <begin position="215"/>
        <end position="357"/>
    </location>
</feature>
<evidence type="ECO:0000313" key="10">
    <source>
        <dbReference type="EMBL" id="RYC33525.1"/>
    </source>
</evidence>